<protein>
    <submittedName>
        <fullName evidence="4">Sigma factor regulator N-terminal</fullName>
    </submittedName>
</protein>
<feature type="domain" description="Sigma factor regulator N-terminal" evidence="3">
    <location>
        <begin position="11"/>
        <end position="103"/>
    </location>
</feature>
<dbReference type="InterPro" id="IPR029101">
    <property type="entry name" value="Sigma_reg_N"/>
</dbReference>
<dbReference type="Pfam" id="PF13800">
    <property type="entry name" value="Sigma_reg_N"/>
    <property type="match status" value="1"/>
</dbReference>
<keyword evidence="1" id="KW-0472">Membrane</keyword>
<evidence type="ECO:0000313" key="4">
    <source>
        <dbReference type="EMBL" id="SDP61034.1"/>
    </source>
</evidence>
<name>A0A1H0U4D1_9BACI</name>
<proteinExistence type="predicted"/>
<sequence length="336" mass="38858">MMTEWSKEKEKKILWKYRFLLTARILRILFIVGGLYTIYLIILSIGFTQTNFASKHNFNMTLAIDWTQGGLHSEYSFQPQGEITPFLTQKISMPVYRTIGKEQEPVATMEVQKRIITPFSTARLTFLSPTDSTQFRFYLPEHPKTGEKLYFSNQDEVWTPLEKVHEGTVADLAFSTNQYYEPKQLLSILSKYDLDVLWMPFFSGELKEIKDVGYSLAGGNFMSIDTLGLSKGRELLGGYSSFTEVTISEDTIEEIEAMMLKNMESLIEDESASYLDSFLGLRHLEQRHTYLKENGFQVYGAVVTGPVKELLKLKEEETFRGVQVGEFDYWNWEKTE</sequence>
<dbReference type="Pfam" id="PF13791">
    <property type="entry name" value="Sigma_reg_C"/>
    <property type="match status" value="1"/>
</dbReference>
<dbReference type="Proteomes" id="UP000199159">
    <property type="component" value="Unassembled WGS sequence"/>
</dbReference>
<feature type="transmembrane region" description="Helical" evidence="1">
    <location>
        <begin position="21"/>
        <end position="47"/>
    </location>
</feature>
<evidence type="ECO:0000313" key="5">
    <source>
        <dbReference type="Proteomes" id="UP000199159"/>
    </source>
</evidence>
<accession>A0A1H0U4D1</accession>
<keyword evidence="1" id="KW-1133">Transmembrane helix</keyword>
<dbReference type="InterPro" id="IPR025672">
    <property type="entry name" value="Sigma_reg_C_dom"/>
</dbReference>
<dbReference type="RefSeq" id="WP_090853368.1">
    <property type="nucleotide sequence ID" value="NZ_JBHSDM010000004.1"/>
</dbReference>
<dbReference type="OrthoDB" id="2730366at2"/>
<evidence type="ECO:0000259" key="2">
    <source>
        <dbReference type="Pfam" id="PF13791"/>
    </source>
</evidence>
<evidence type="ECO:0000256" key="1">
    <source>
        <dbReference type="SAM" id="Phobius"/>
    </source>
</evidence>
<feature type="domain" description="Sigma factor regulator C-terminal" evidence="2">
    <location>
        <begin position="161"/>
        <end position="326"/>
    </location>
</feature>
<keyword evidence="1" id="KW-0812">Transmembrane</keyword>
<dbReference type="STRING" id="930152.SAMN05216565_104143"/>
<reference evidence="5" key="1">
    <citation type="submission" date="2016-10" db="EMBL/GenBank/DDBJ databases">
        <authorList>
            <person name="Varghese N."/>
            <person name="Submissions S."/>
        </authorList>
    </citation>
    <scope>NUCLEOTIDE SEQUENCE [LARGE SCALE GENOMIC DNA]</scope>
    <source>
        <strain evidence="5">IBRC-M10078</strain>
    </source>
</reference>
<organism evidence="4 5">
    <name type="scientific">Litchfieldia salsa</name>
    <dbReference type="NCBI Taxonomy" id="930152"/>
    <lineage>
        <taxon>Bacteria</taxon>
        <taxon>Bacillati</taxon>
        <taxon>Bacillota</taxon>
        <taxon>Bacilli</taxon>
        <taxon>Bacillales</taxon>
        <taxon>Bacillaceae</taxon>
        <taxon>Litchfieldia</taxon>
    </lineage>
</organism>
<evidence type="ECO:0000259" key="3">
    <source>
        <dbReference type="Pfam" id="PF13800"/>
    </source>
</evidence>
<dbReference type="EMBL" id="FNJU01000004">
    <property type="protein sequence ID" value="SDP61034.1"/>
    <property type="molecule type" value="Genomic_DNA"/>
</dbReference>
<keyword evidence="5" id="KW-1185">Reference proteome</keyword>
<dbReference type="AlphaFoldDB" id="A0A1H0U4D1"/>
<gene>
    <name evidence="4" type="ORF">SAMN05216565_104143</name>
</gene>